<dbReference type="AlphaFoldDB" id="Q1M2Q3"/>
<protein>
    <submittedName>
        <fullName evidence="3">Type IV toxin-antitoxin system AbiEi family antitoxin domain-containing protein</fullName>
    </submittedName>
</protein>
<reference evidence="2" key="1">
    <citation type="journal article" date="2002" name="Antimicrob. Agents Chemother.">
        <title>Widespread distribution of a tet W determinant among tetracycline-resistant isolates of the animal pathogen Arcanobacterium pyogenes.</title>
        <authorList>
            <person name="Billington S.J."/>
            <person name="Songer J.G."/>
            <person name="Jost B.H."/>
        </authorList>
    </citation>
    <scope>NUCLEOTIDE SEQUENCE</scope>
    <source>
        <strain evidence="2">BBR1</strain>
    </source>
</reference>
<reference evidence="2" key="2">
    <citation type="submission" date="2006-04" db="EMBL/GenBank/DDBJ databases">
        <title>Multiple genetic elements carry the tetracycline resistance gene, tet(W), in the animal pathogen, Arcanobacterium pyogenes.</title>
        <authorList>
            <person name="Billington S.J."/>
            <person name="Jost B.H."/>
        </authorList>
    </citation>
    <scope>NUCLEOTIDE SEQUENCE</scope>
    <source>
        <strain evidence="2">BBR1</strain>
    </source>
</reference>
<dbReference type="Proteomes" id="UP001555100">
    <property type="component" value="Unassembled WGS sequence"/>
</dbReference>
<keyword evidence="4" id="KW-1185">Reference proteome</keyword>
<evidence type="ECO:0000313" key="4">
    <source>
        <dbReference type="Proteomes" id="UP001555100"/>
    </source>
</evidence>
<reference evidence="3 4" key="3">
    <citation type="submission" date="2024-01" db="EMBL/GenBank/DDBJ databases">
        <title>Genomic analysis and antimicrobial resistance profiles of Trueperella pyogenes isolated from domestic and wild animals.</title>
        <authorList>
            <person name="Magossi G."/>
            <person name="Gzyl K.E."/>
            <person name="Holman D.B."/>
            <person name="Amat S."/>
        </authorList>
    </citation>
    <scope>NUCLEOTIDE SEQUENCE [LARGE SCALE GENOMIC DNA]</scope>
    <source>
        <strain evidence="3 4">1494</strain>
    </source>
</reference>
<evidence type="ECO:0000313" key="3">
    <source>
        <dbReference type="EMBL" id="MEW6953816.1"/>
    </source>
</evidence>
<dbReference type="EMBL" id="JBAGNM010000001">
    <property type="protein sequence ID" value="MEW6953816.1"/>
    <property type="molecule type" value="Genomic_DNA"/>
</dbReference>
<sequence>MGYSNHTGAIAELSESEGVFTSGQAARMGIPRDALHDAVASGRLERVVRGAYRMVGVWFLLRGRACDDLQLSPHRFHAPRRTNTRTQ</sequence>
<dbReference type="EMBL" id="AY049983">
    <property type="protein sequence ID" value="ABF13473.1"/>
    <property type="molecule type" value="Genomic_DNA"/>
</dbReference>
<evidence type="ECO:0000313" key="2">
    <source>
        <dbReference type="EMBL" id="ABF13473.1"/>
    </source>
</evidence>
<dbReference type="RefSeq" id="WP_051521909.1">
    <property type="nucleotide sequence ID" value="NZ_CP007519.1"/>
</dbReference>
<gene>
    <name evidence="3" type="ORF">V3M73_02090</name>
</gene>
<feature type="domain" description="AbiEi antitoxin N-terminal" evidence="1">
    <location>
        <begin position="10"/>
        <end position="54"/>
    </location>
</feature>
<evidence type="ECO:0000259" key="1">
    <source>
        <dbReference type="Pfam" id="PF13338"/>
    </source>
</evidence>
<accession>Q1M2Q3</accession>
<proteinExistence type="predicted"/>
<dbReference type="InterPro" id="IPR025159">
    <property type="entry name" value="AbiEi_N"/>
</dbReference>
<name>Q1M2Q3_9ACTO</name>
<organism evidence="2">
    <name type="scientific">Trueperella pyogenes</name>
    <dbReference type="NCBI Taxonomy" id="1661"/>
    <lineage>
        <taxon>Bacteria</taxon>
        <taxon>Bacillati</taxon>
        <taxon>Actinomycetota</taxon>
        <taxon>Actinomycetes</taxon>
        <taxon>Actinomycetales</taxon>
        <taxon>Actinomycetaceae</taxon>
        <taxon>Trueperella</taxon>
    </lineage>
</organism>
<dbReference type="Pfam" id="PF13338">
    <property type="entry name" value="AbiEi_4"/>
    <property type="match status" value="1"/>
</dbReference>